<dbReference type="Pfam" id="PF02145">
    <property type="entry name" value="Rap_GAP"/>
    <property type="match status" value="1"/>
</dbReference>
<feature type="compositionally biased region" description="Polar residues" evidence="2">
    <location>
        <begin position="1272"/>
        <end position="1282"/>
    </location>
</feature>
<feature type="region of interest" description="Disordered" evidence="2">
    <location>
        <begin position="237"/>
        <end position="257"/>
    </location>
</feature>
<dbReference type="InterPro" id="IPR035974">
    <property type="entry name" value="Rap/Ran-GAP_sf"/>
</dbReference>
<feature type="compositionally biased region" description="Basic and acidic residues" evidence="2">
    <location>
        <begin position="632"/>
        <end position="648"/>
    </location>
</feature>
<name>A0A7S1EPC4_9RHOD</name>
<protein>
    <recommendedName>
        <fullName evidence="3">Rap-GAP domain-containing protein</fullName>
    </recommendedName>
</protein>
<organism evidence="4">
    <name type="scientific">Timspurckia oligopyrenoides</name>
    <dbReference type="NCBI Taxonomy" id="708627"/>
    <lineage>
        <taxon>Eukaryota</taxon>
        <taxon>Rhodophyta</taxon>
        <taxon>Bangiophyceae</taxon>
        <taxon>Porphyridiales</taxon>
        <taxon>Porphyridiaceae</taxon>
        <taxon>Timspurckia</taxon>
    </lineage>
</organism>
<evidence type="ECO:0000313" key="4">
    <source>
        <dbReference type="EMBL" id="CAD8815926.1"/>
    </source>
</evidence>
<reference evidence="4" key="1">
    <citation type="submission" date="2021-01" db="EMBL/GenBank/DDBJ databases">
        <authorList>
            <person name="Corre E."/>
            <person name="Pelletier E."/>
            <person name="Niang G."/>
            <person name="Scheremetjew M."/>
            <person name="Finn R."/>
            <person name="Kale V."/>
            <person name="Holt S."/>
            <person name="Cochrane G."/>
            <person name="Meng A."/>
            <person name="Brown T."/>
            <person name="Cohen L."/>
        </authorList>
    </citation>
    <scope>NUCLEOTIDE SEQUENCE</scope>
    <source>
        <strain evidence="4">CCMP3278</strain>
    </source>
</reference>
<keyword evidence="1" id="KW-0343">GTPase activation</keyword>
<feature type="domain" description="Rap-GAP" evidence="3">
    <location>
        <begin position="1333"/>
        <end position="1558"/>
    </location>
</feature>
<dbReference type="PROSITE" id="PS50085">
    <property type="entry name" value="RAPGAP"/>
    <property type="match status" value="1"/>
</dbReference>
<dbReference type="InterPro" id="IPR000331">
    <property type="entry name" value="Rap/Ran_GAP_dom"/>
</dbReference>
<dbReference type="GO" id="GO:0051056">
    <property type="term" value="P:regulation of small GTPase mediated signal transduction"/>
    <property type="evidence" value="ECO:0007669"/>
    <property type="project" value="InterPro"/>
</dbReference>
<feature type="region of interest" description="Disordered" evidence="2">
    <location>
        <begin position="627"/>
        <end position="650"/>
    </location>
</feature>
<accession>A0A7S1EPC4</accession>
<sequence length="1565" mass="175034">MNLSQSLHGYVLRILNKSTNFPDNESILTRFENVKQLLQDTEQLNSDALLKWKQSYSISDAVDVLQNAVNLNPFPQSCFALNSSNEDTNTNNCEFIEFTSFCLLSFAIVNLQFASEVQMDSSDANFFSTLSLLANVLVQSTPEKFTNEAEANGNDVNCEHEQCAYFVVLNLMYLVLRILSRIQRHFDRKVWRAPVCIADSCDVSVIQALTKGLCAAKANLPHFPFITSFPAILVQESGAKSQEPETNTSPESPIEAQTEGSAVDRIIREALCGPLRSALFTEFLRIAASWAPSQNDAESNTQITVQNEPSDRDACQDSVYAYTALHVVGISLFGRKEQRISITAEVDLNSLLCDTLVSILSKILNENGNQWETENGLHVMQEIGIVVVRLLRRSASRYLLEWPPILNVIQMYAPFRHTLAPSLFMPFVLELAAYHLHSSVADICESEYKYRCEDDNTSAGPLFLIPLEDVAELLELFRDVLPTQIAIALMDRRFEYAEPWRGLGHYCDSVSTIMKQYYVLDTRSEVKRCALDVVRNAMWTYFRIYDDTLLGEILLPALSEGGPLKDNPYALQLVCDIASDLSISDAHFTSLIELIDSINVVQPTKPPVLVISESSLQLSREDSHSLSKHQKHYDLHREGSETENEHAISTENANAESQQIHLLAARSLARVMMRYMLRPPGLRAVTAFRSLVSIHMHTQQSAKARLYILQWLGSFKVDMTRLGIEFELEKSQMQEATNTDDTLSQSYLVSSPFVLSYPMDPASQSLELIEKDDELAILPVQILLSQLLIRLRSEEDPEIIIATCRCLENYISQPHLVLRCDLRALLRAIYEDIQCSVESGGSGKNWTCTEQGLSYAISIISVLIGYGSERVGESETENAMLCISSCLLQSIRNRNWYLVSRLIHTVIVLSLRIESFTVTLFCRTILMEAMETGLQASLSCDDSLELGLILEFYAMPMMECLRLMSFNGILVLEGATEVASDSSASTHYFHSDSSPLKVIAAPPVLDTKPSLLETFPEVLCQMISECVSVKRFDAFQSKLNGILYALSWSLKAIRHFESSDHVQTSKPFSSRWHMLTMLTITGLSSSLVRLVGPDYGRRFLGFLVDHWIRKSGESSDTNSRRLVSEAVAEYLECFCVNQTEKGANVDLLRPYGDEFGNNRELDSSNTETWVILNHRSSLYVLASLKRLADGSFEVVQRRATGHSRFILAYSAISSNEVAFCILCAQRDYNHRANCALNMSGKRKREQLVDTTDSEMKSEAGGEKESHERSDSNVDPSEISGSKVSETGFSFMDERQSSDQDWPVPSLNLIGLGTGNENVRKIVPTENDALSRALSVLDRVSSEQLITVGLVYVSNSDEDEAAVLSHRAGSPLYLAFLSSLGYFSKLSRKTGSLIFSGGLDVSGRDIDGEFMLHWIDPGVQLVYHVTTMMPNNEKTGGARWKKRHIGNDQVTIVWINDGILDLPVDAVLPSQFNSVQIIVAPISDHFVRVVLRVNRLEHVFGRMLGPLVPEQIYVFSTDKLALVASLVRSAAINSYMACSRSTSLWHARHLQISRLAERAGVSNELG</sequence>
<dbReference type="Gene3D" id="3.40.50.11210">
    <property type="entry name" value="Rap/Ran-GAP"/>
    <property type="match status" value="1"/>
</dbReference>
<dbReference type="EMBL" id="HBFP01000422">
    <property type="protein sequence ID" value="CAD8815926.1"/>
    <property type="molecule type" value="Transcribed_RNA"/>
</dbReference>
<feature type="compositionally biased region" description="Basic and acidic residues" evidence="2">
    <location>
        <begin position="1253"/>
        <end position="1271"/>
    </location>
</feature>
<dbReference type="PANTHER" id="PTHR10063">
    <property type="entry name" value="TUBERIN"/>
    <property type="match status" value="1"/>
</dbReference>
<evidence type="ECO:0000256" key="2">
    <source>
        <dbReference type="SAM" id="MobiDB-lite"/>
    </source>
</evidence>
<dbReference type="GO" id="GO:0005737">
    <property type="term" value="C:cytoplasm"/>
    <property type="evidence" value="ECO:0007669"/>
    <property type="project" value="TreeGrafter"/>
</dbReference>
<evidence type="ECO:0000256" key="1">
    <source>
        <dbReference type="ARBA" id="ARBA00022468"/>
    </source>
</evidence>
<dbReference type="PANTHER" id="PTHR10063:SF0">
    <property type="entry name" value="TUBERIN"/>
    <property type="match status" value="1"/>
</dbReference>
<feature type="compositionally biased region" description="Polar residues" evidence="2">
    <location>
        <begin position="238"/>
        <end position="251"/>
    </location>
</feature>
<proteinExistence type="predicted"/>
<dbReference type="GO" id="GO:0005634">
    <property type="term" value="C:nucleus"/>
    <property type="evidence" value="ECO:0007669"/>
    <property type="project" value="InterPro"/>
</dbReference>
<feature type="region of interest" description="Disordered" evidence="2">
    <location>
        <begin position="1243"/>
        <end position="1282"/>
    </location>
</feature>
<dbReference type="InterPro" id="IPR027107">
    <property type="entry name" value="Tuberin/Ral-act_asu"/>
</dbReference>
<dbReference type="GO" id="GO:0005096">
    <property type="term" value="F:GTPase activator activity"/>
    <property type="evidence" value="ECO:0007669"/>
    <property type="project" value="UniProtKB-KW"/>
</dbReference>
<evidence type="ECO:0000259" key="3">
    <source>
        <dbReference type="PROSITE" id="PS50085"/>
    </source>
</evidence>
<dbReference type="SUPFAM" id="SSF111347">
    <property type="entry name" value="Rap/Ran-GAP"/>
    <property type="match status" value="1"/>
</dbReference>
<gene>
    <name evidence="4" type="ORF">TOLI1172_LOCUS314</name>
</gene>